<feature type="signal peptide" evidence="1">
    <location>
        <begin position="1"/>
        <end position="21"/>
    </location>
</feature>
<evidence type="ECO:0000256" key="1">
    <source>
        <dbReference type="SAM" id="SignalP"/>
    </source>
</evidence>
<evidence type="ECO:0008006" key="4">
    <source>
        <dbReference type="Google" id="ProtNLM"/>
    </source>
</evidence>
<sequence length="146" mass="17271">MKFKITLSIILGVFISLSSLAQGPQHGGNERLRAMKVGMITQDINLTESQAEKFWPVYNNFEDERSQIFRKIRQLSRKDETLTNEDLVKRQDQIMALRQQELDLTKSYKESFLKVISIQQYAKLMDTERRFNQMLLEKLKERKGRN</sequence>
<organism evidence="2 3">
    <name type="scientific">Lacihabitans lacunae</name>
    <dbReference type="NCBI Taxonomy" id="1028214"/>
    <lineage>
        <taxon>Bacteria</taxon>
        <taxon>Pseudomonadati</taxon>
        <taxon>Bacteroidota</taxon>
        <taxon>Cytophagia</taxon>
        <taxon>Cytophagales</taxon>
        <taxon>Leadbetterellaceae</taxon>
        <taxon>Lacihabitans</taxon>
    </lineage>
</organism>
<reference evidence="3" key="1">
    <citation type="journal article" date="2019" name="Int. J. Syst. Evol. Microbiol.">
        <title>The Global Catalogue of Microorganisms (GCM) 10K type strain sequencing project: providing services to taxonomists for standard genome sequencing and annotation.</title>
        <authorList>
            <consortium name="The Broad Institute Genomics Platform"/>
            <consortium name="The Broad Institute Genome Sequencing Center for Infectious Disease"/>
            <person name="Wu L."/>
            <person name="Ma J."/>
        </authorList>
    </citation>
    <scope>NUCLEOTIDE SEQUENCE [LARGE SCALE GENOMIC DNA]</scope>
    <source>
        <strain evidence="3">CECT 7956</strain>
    </source>
</reference>
<evidence type="ECO:0000313" key="2">
    <source>
        <dbReference type="EMBL" id="MFC3810040.1"/>
    </source>
</evidence>
<dbReference type="EMBL" id="JBHRYQ010000001">
    <property type="protein sequence ID" value="MFC3810040.1"/>
    <property type="molecule type" value="Genomic_DNA"/>
</dbReference>
<gene>
    <name evidence="2" type="ORF">ACFOOI_05200</name>
</gene>
<feature type="chain" id="PRO_5045101838" description="Sensor of ECF-type sigma factor" evidence="1">
    <location>
        <begin position="22"/>
        <end position="146"/>
    </location>
</feature>
<protein>
    <recommendedName>
        <fullName evidence="4">Sensor of ECF-type sigma factor</fullName>
    </recommendedName>
</protein>
<accession>A0ABV7YUL7</accession>
<dbReference type="Proteomes" id="UP001595616">
    <property type="component" value="Unassembled WGS sequence"/>
</dbReference>
<name>A0ABV7YUL7_9BACT</name>
<comment type="caution">
    <text evidence="2">The sequence shown here is derived from an EMBL/GenBank/DDBJ whole genome shotgun (WGS) entry which is preliminary data.</text>
</comment>
<evidence type="ECO:0000313" key="3">
    <source>
        <dbReference type="Proteomes" id="UP001595616"/>
    </source>
</evidence>
<dbReference type="RefSeq" id="WP_379835806.1">
    <property type="nucleotide sequence ID" value="NZ_JBHRYQ010000001.1"/>
</dbReference>
<keyword evidence="1" id="KW-0732">Signal</keyword>
<keyword evidence="3" id="KW-1185">Reference proteome</keyword>
<proteinExistence type="predicted"/>